<dbReference type="AlphaFoldDB" id="A0A4C1ZZ04"/>
<sequence>MGIFLTTENKWPSLGYFPKQWSRAWSRPGNRERKLPTRHSIGRWVFFQFSNCIPNRRSYRLRCHCRCRRAAQKLVEILRRDAGQESESFDDINGPMHYENVAYNCFGIQRG</sequence>
<dbReference type="Proteomes" id="UP000299102">
    <property type="component" value="Unassembled WGS sequence"/>
</dbReference>
<name>A0A4C1ZZ04_EUMVA</name>
<dbReference type="EMBL" id="BGZK01002252">
    <property type="protein sequence ID" value="GBP92239.1"/>
    <property type="molecule type" value="Genomic_DNA"/>
</dbReference>
<gene>
    <name evidence="1" type="ORF">EVAR_67121_1</name>
</gene>
<reference evidence="1 2" key="1">
    <citation type="journal article" date="2019" name="Commun. Biol.">
        <title>The bagworm genome reveals a unique fibroin gene that provides high tensile strength.</title>
        <authorList>
            <person name="Kono N."/>
            <person name="Nakamura H."/>
            <person name="Ohtoshi R."/>
            <person name="Tomita M."/>
            <person name="Numata K."/>
            <person name="Arakawa K."/>
        </authorList>
    </citation>
    <scope>NUCLEOTIDE SEQUENCE [LARGE SCALE GENOMIC DNA]</scope>
</reference>
<proteinExistence type="predicted"/>
<evidence type="ECO:0000313" key="1">
    <source>
        <dbReference type="EMBL" id="GBP92239.1"/>
    </source>
</evidence>
<organism evidence="1 2">
    <name type="scientific">Eumeta variegata</name>
    <name type="common">Bagworm moth</name>
    <name type="synonym">Eumeta japonica</name>
    <dbReference type="NCBI Taxonomy" id="151549"/>
    <lineage>
        <taxon>Eukaryota</taxon>
        <taxon>Metazoa</taxon>
        <taxon>Ecdysozoa</taxon>
        <taxon>Arthropoda</taxon>
        <taxon>Hexapoda</taxon>
        <taxon>Insecta</taxon>
        <taxon>Pterygota</taxon>
        <taxon>Neoptera</taxon>
        <taxon>Endopterygota</taxon>
        <taxon>Lepidoptera</taxon>
        <taxon>Glossata</taxon>
        <taxon>Ditrysia</taxon>
        <taxon>Tineoidea</taxon>
        <taxon>Psychidae</taxon>
        <taxon>Oiketicinae</taxon>
        <taxon>Eumeta</taxon>
    </lineage>
</organism>
<accession>A0A4C1ZZ04</accession>
<keyword evidence="2" id="KW-1185">Reference proteome</keyword>
<comment type="caution">
    <text evidence="1">The sequence shown here is derived from an EMBL/GenBank/DDBJ whole genome shotgun (WGS) entry which is preliminary data.</text>
</comment>
<protein>
    <submittedName>
        <fullName evidence="1">Uncharacterized protein</fullName>
    </submittedName>
</protein>
<evidence type="ECO:0000313" key="2">
    <source>
        <dbReference type="Proteomes" id="UP000299102"/>
    </source>
</evidence>